<evidence type="ECO:0000256" key="2">
    <source>
        <dbReference type="ARBA" id="ARBA00010868"/>
    </source>
</evidence>
<comment type="similarity">
    <text evidence="2 9">Belongs to the intercrine beta (chemokine CC) family.</text>
</comment>
<protein>
    <recommendedName>
        <fullName evidence="9">C-C motif chemokine</fullName>
    </recommendedName>
</protein>
<evidence type="ECO:0000313" key="11">
    <source>
        <dbReference type="Ensembl" id="ENSECRP00000018391.1"/>
    </source>
</evidence>
<evidence type="ECO:0000256" key="3">
    <source>
        <dbReference type="ARBA" id="ARBA00022514"/>
    </source>
</evidence>
<dbReference type="AlphaFoldDB" id="A0A8C4SKJ7"/>
<evidence type="ECO:0000256" key="9">
    <source>
        <dbReference type="RuleBase" id="RU361150"/>
    </source>
</evidence>
<feature type="domain" description="Chemokine interleukin-8-like" evidence="10">
    <location>
        <begin position="28"/>
        <end position="86"/>
    </location>
</feature>
<dbReference type="GO" id="GO:0005615">
    <property type="term" value="C:extracellular space"/>
    <property type="evidence" value="ECO:0007669"/>
    <property type="project" value="UniProtKB-KW"/>
</dbReference>
<accession>A0A8C4SKJ7</accession>
<dbReference type="OrthoDB" id="9447832at2759"/>
<dbReference type="PANTHER" id="PTHR12015:SF183">
    <property type="entry name" value="C-C MOTIF CHEMOKINE 3"/>
    <property type="match status" value="1"/>
</dbReference>
<comment type="subunit">
    <text evidence="8">Self-associates. Also heterodimer of MIP-1-alpha(4-69) and MIP-1-beta(3-69). Interacts with CCR1.</text>
</comment>
<dbReference type="Ensembl" id="ENSECRT00000018762.1">
    <property type="protein sequence ID" value="ENSECRP00000018391.1"/>
    <property type="gene ID" value="ENSECRG00000012299.1"/>
</dbReference>
<evidence type="ECO:0000256" key="5">
    <source>
        <dbReference type="ARBA" id="ARBA00022729"/>
    </source>
</evidence>
<keyword evidence="6" id="KW-1015">Disulfide bond</keyword>
<feature type="chain" id="PRO_5034324851" description="C-C motif chemokine" evidence="9">
    <location>
        <begin position="22"/>
        <end position="87"/>
    </location>
</feature>
<reference evidence="11" key="3">
    <citation type="submission" date="2025-09" db="UniProtKB">
        <authorList>
            <consortium name="Ensembl"/>
        </authorList>
    </citation>
    <scope>IDENTIFICATION</scope>
</reference>
<organism evidence="11 12">
    <name type="scientific">Erpetoichthys calabaricus</name>
    <name type="common">Rope fish</name>
    <name type="synonym">Calamoichthys calabaricus</name>
    <dbReference type="NCBI Taxonomy" id="27687"/>
    <lineage>
        <taxon>Eukaryota</taxon>
        <taxon>Metazoa</taxon>
        <taxon>Chordata</taxon>
        <taxon>Craniata</taxon>
        <taxon>Vertebrata</taxon>
        <taxon>Euteleostomi</taxon>
        <taxon>Actinopterygii</taxon>
        <taxon>Polypteriformes</taxon>
        <taxon>Polypteridae</taxon>
        <taxon>Erpetoichthys</taxon>
    </lineage>
</organism>
<dbReference type="PROSITE" id="PS00472">
    <property type="entry name" value="SMALL_CYTOKINES_CC"/>
    <property type="match status" value="1"/>
</dbReference>
<dbReference type="FunFam" id="2.40.50.40:FF:000002">
    <property type="entry name" value="C-C motif chemokine"/>
    <property type="match status" value="1"/>
</dbReference>
<keyword evidence="3 9" id="KW-0202">Cytokine</keyword>
<feature type="signal peptide" evidence="9">
    <location>
        <begin position="1"/>
        <end position="21"/>
    </location>
</feature>
<dbReference type="PANTHER" id="PTHR12015">
    <property type="entry name" value="SMALL INDUCIBLE CYTOKINE A"/>
    <property type="match status" value="1"/>
</dbReference>
<dbReference type="GeneTree" id="ENSGT01100000263482"/>
<dbReference type="GO" id="GO:0006955">
    <property type="term" value="P:immune response"/>
    <property type="evidence" value="ECO:0007669"/>
    <property type="project" value="InterPro"/>
</dbReference>
<evidence type="ECO:0000256" key="4">
    <source>
        <dbReference type="ARBA" id="ARBA00022525"/>
    </source>
</evidence>
<gene>
    <name evidence="11" type="primary">LOC114657241</name>
</gene>
<dbReference type="RefSeq" id="XP_028664801.1">
    <property type="nucleotide sequence ID" value="XM_028808968.2"/>
</dbReference>
<dbReference type="InterPro" id="IPR036048">
    <property type="entry name" value="Interleukin_8-like_sf"/>
</dbReference>
<dbReference type="InterPro" id="IPR039809">
    <property type="entry name" value="Chemokine_b/g/d"/>
</dbReference>
<proteinExistence type="inferred from homology"/>
<dbReference type="GO" id="GO:0008009">
    <property type="term" value="F:chemokine activity"/>
    <property type="evidence" value="ECO:0007669"/>
    <property type="project" value="InterPro"/>
</dbReference>
<evidence type="ECO:0000256" key="1">
    <source>
        <dbReference type="ARBA" id="ARBA00004613"/>
    </source>
</evidence>
<dbReference type="CDD" id="cd00272">
    <property type="entry name" value="Chemokine_CC"/>
    <property type="match status" value="1"/>
</dbReference>
<reference evidence="11" key="1">
    <citation type="submission" date="2021-06" db="EMBL/GenBank/DDBJ databases">
        <authorList>
            <consortium name="Wellcome Sanger Institute Data Sharing"/>
        </authorList>
    </citation>
    <scope>NUCLEOTIDE SEQUENCE [LARGE SCALE GENOMIC DNA]</scope>
</reference>
<dbReference type="SUPFAM" id="SSF54117">
    <property type="entry name" value="Interleukin 8-like chemokines"/>
    <property type="match status" value="1"/>
</dbReference>
<sequence>MKIFVFTIVIALLCTAQEIKATESAQTPTDCCFKFTNKQLPKKTIDHFEETSNKCPVPGVIFHTKKGHKVCASANEEWVKEHIKKSC</sequence>
<dbReference type="Proteomes" id="UP000694620">
    <property type="component" value="Chromosome 9"/>
</dbReference>
<keyword evidence="12" id="KW-1185">Reference proteome</keyword>
<evidence type="ECO:0000313" key="12">
    <source>
        <dbReference type="Proteomes" id="UP000694620"/>
    </source>
</evidence>
<reference evidence="11" key="2">
    <citation type="submission" date="2025-08" db="UniProtKB">
        <authorList>
            <consortium name="Ensembl"/>
        </authorList>
    </citation>
    <scope>IDENTIFICATION</scope>
</reference>
<dbReference type="SMART" id="SM00199">
    <property type="entry name" value="SCY"/>
    <property type="match status" value="1"/>
</dbReference>
<keyword evidence="4 9" id="KW-0964">Secreted</keyword>
<keyword evidence="5 9" id="KW-0732">Signal</keyword>
<comment type="function">
    <text evidence="7">Monokine with inflammatory and chemokinetic properties. Binds to CCR1, CCR4 and CCR5. One of the major HIV-suppressive factors produced by CD8+ T-cells. Recombinant MIP-1-alpha induces a dose-dependent inhibition of different strains of HIV-1, HIV-2, and simian immunodeficiency virus (SIV).</text>
</comment>
<dbReference type="InterPro" id="IPR001811">
    <property type="entry name" value="Chemokine_IL8-like_dom"/>
</dbReference>
<evidence type="ECO:0000256" key="8">
    <source>
        <dbReference type="ARBA" id="ARBA00046726"/>
    </source>
</evidence>
<evidence type="ECO:0000256" key="7">
    <source>
        <dbReference type="ARBA" id="ARBA00044740"/>
    </source>
</evidence>
<evidence type="ECO:0000256" key="6">
    <source>
        <dbReference type="ARBA" id="ARBA00023157"/>
    </source>
</evidence>
<keyword evidence="9" id="KW-0145">Chemotaxis</keyword>
<dbReference type="InterPro" id="IPR000827">
    <property type="entry name" value="Chemokine_CC_CS"/>
</dbReference>
<comment type="subcellular location">
    <subcellularLocation>
        <location evidence="1 9">Secreted</location>
    </subcellularLocation>
</comment>
<evidence type="ECO:0000259" key="10">
    <source>
        <dbReference type="SMART" id="SM00199"/>
    </source>
</evidence>
<dbReference type="Pfam" id="PF00048">
    <property type="entry name" value="IL8"/>
    <property type="match status" value="1"/>
</dbReference>
<dbReference type="GeneID" id="114657241"/>
<name>A0A8C4SKJ7_ERPCA</name>
<dbReference type="Gene3D" id="2.40.50.40">
    <property type="match status" value="1"/>
</dbReference>